<dbReference type="EnsemblPlants" id="Solyc08g065340.2.1">
    <property type="protein sequence ID" value="Solyc08g065340.2.1"/>
    <property type="gene ID" value="Solyc08g065340.2"/>
</dbReference>
<organism evidence="2">
    <name type="scientific">Solanum lycopersicum</name>
    <name type="common">Tomato</name>
    <name type="synonym">Lycopersicon esculentum</name>
    <dbReference type="NCBI Taxonomy" id="4081"/>
    <lineage>
        <taxon>Eukaryota</taxon>
        <taxon>Viridiplantae</taxon>
        <taxon>Streptophyta</taxon>
        <taxon>Embryophyta</taxon>
        <taxon>Tracheophyta</taxon>
        <taxon>Spermatophyta</taxon>
        <taxon>Magnoliopsida</taxon>
        <taxon>eudicotyledons</taxon>
        <taxon>Gunneridae</taxon>
        <taxon>Pentapetalae</taxon>
        <taxon>asterids</taxon>
        <taxon>lamiids</taxon>
        <taxon>Solanales</taxon>
        <taxon>Solanaceae</taxon>
        <taxon>Solanoideae</taxon>
        <taxon>Solaneae</taxon>
        <taxon>Solanum</taxon>
        <taxon>Solanum subgen. Lycopersicon</taxon>
    </lineage>
</organism>
<dbReference type="Gramene" id="Solyc08g065340.2.1">
    <property type="protein sequence ID" value="Solyc08g065340.2.1"/>
    <property type="gene ID" value="Solyc08g065340.2"/>
</dbReference>
<evidence type="ECO:0000313" key="2">
    <source>
        <dbReference type="EnsemblPlants" id="Solyc08g065340.2.1"/>
    </source>
</evidence>
<name>A0A3Q7HMZ9_SOLLC</name>
<evidence type="ECO:0000256" key="1">
    <source>
        <dbReference type="SAM" id="MobiDB-lite"/>
    </source>
</evidence>
<evidence type="ECO:0008006" key="4">
    <source>
        <dbReference type="Google" id="ProtNLM"/>
    </source>
</evidence>
<reference evidence="2" key="2">
    <citation type="submission" date="2019-01" db="UniProtKB">
        <authorList>
            <consortium name="EnsemblPlants"/>
        </authorList>
    </citation>
    <scope>IDENTIFICATION</scope>
    <source>
        <strain evidence="2">cv. Heinz 1706</strain>
    </source>
</reference>
<dbReference type="AlphaFoldDB" id="A0A3Q7HMZ9"/>
<dbReference type="InParanoid" id="A0A3Q7HMZ9"/>
<protein>
    <recommendedName>
        <fullName evidence="4">Ubiquitin-like protease family profile domain-containing protein</fullName>
    </recommendedName>
</protein>
<dbReference type="PANTHER" id="PTHR33022">
    <property type="entry name" value="DUF1985 DOMAIN-CONTAINING PROTEIN"/>
    <property type="match status" value="1"/>
</dbReference>
<reference evidence="2" key="1">
    <citation type="journal article" date="2012" name="Nature">
        <title>The tomato genome sequence provides insights into fleshy fruit evolution.</title>
        <authorList>
            <consortium name="Tomato Genome Consortium"/>
        </authorList>
    </citation>
    <scope>NUCLEOTIDE SEQUENCE [LARGE SCALE GENOMIC DNA]</scope>
    <source>
        <strain evidence="2">cv. Heinz 1706</strain>
    </source>
</reference>
<feature type="region of interest" description="Disordered" evidence="1">
    <location>
        <begin position="76"/>
        <end position="100"/>
    </location>
</feature>
<sequence>MPQTCNAPVSPSVKTRRVKHIKQPVVIVTKPAIKQLPLKRKKSNATGVTTSNNDSSQINISRAEFDSFKLSDSDLEVPSKSSIGGVPQSPISSGLQRPNEMNNLENSEVLIMDKLSPGVSITGGLSLDQKKEEALITGELSPDVPITGGLSLDQEKEEPVGQSLKVPITIKLSPLFFKVVVIFDQKHQFDSISGTHDTSLYIDFWIWLRQDYDSFDIVYVDDILQQPLGSLNCVLYISAYTEFLSDDNGIPTGPFDLDLMRSIYTTLL</sequence>
<feature type="compositionally biased region" description="Polar residues" evidence="1">
    <location>
        <begin position="89"/>
        <end position="100"/>
    </location>
</feature>
<dbReference type="Proteomes" id="UP000004994">
    <property type="component" value="Chromosome 8"/>
</dbReference>
<dbReference type="PANTHER" id="PTHR33022:SF26">
    <property type="entry name" value="UBIQUITIN-LIKE PROTEASE FAMILY PROFILE DOMAIN-CONTAINING PROTEIN"/>
    <property type="match status" value="1"/>
</dbReference>
<keyword evidence="3" id="KW-1185">Reference proteome</keyword>
<evidence type="ECO:0000313" key="3">
    <source>
        <dbReference type="Proteomes" id="UP000004994"/>
    </source>
</evidence>
<proteinExistence type="predicted"/>
<accession>A0A3Q7HMZ9</accession>